<evidence type="ECO:0000256" key="1">
    <source>
        <dbReference type="ARBA" id="ARBA00009463"/>
    </source>
</evidence>
<proteinExistence type="inferred from homology"/>
<dbReference type="GO" id="GO:0070403">
    <property type="term" value="F:NAD+ binding"/>
    <property type="evidence" value="ECO:0007669"/>
    <property type="project" value="InterPro"/>
</dbReference>
<dbReference type="EMBL" id="JAPDNT010000002">
    <property type="protein sequence ID" value="MCW3474001.1"/>
    <property type="molecule type" value="Genomic_DNA"/>
</dbReference>
<accession>A0AA42CEU7</accession>
<evidence type="ECO:0000256" key="2">
    <source>
        <dbReference type="ARBA" id="ARBA00023002"/>
    </source>
</evidence>
<dbReference type="InterPro" id="IPR008927">
    <property type="entry name" value="6-PGluconate_DH-like_C_sf"/>
</dbReference>
<dbReference type="PANTHER" id="PTHR48075:SF1">
    <property type="entry name" value="LAMBDA-CRYSTALLIN HOMOLOG"/>
    <property type="match status" value="1"/>
</dbReference>
<comment type="similarity">
    <text evidence="1">Belongs to the 3-hydroxyacyl-CoA dehydrogenase family.</text>
</comment>
<dbReference type="InterPro" id="IPR006108">
    <property type="entry name" value="3HC_DH_C"/>
</dbReference>
<dbReference type="SUPFAM" id="SSF51735">
    <property type="entry name" value="NAD(P)-binding Rossmann-fold domains"/>
    <property type="match status" value="1"/>
</dbReference>
<dbReference type="GO" id="GO:0050104">
    <property type="term" value="F:L-gulonate 3-dehydrogenase activity"/>
    <property type="evidence" value="ECO:0007669"/>
    <property type="project" value="TreeGrafter"/>
</dbReference>
<dbReference type="Pfam" id="PF00725">
    <property type="entry name" value="3HCDH"/>
    <property type="match status" value="1"/>
</dbReference>
<dbReference type="InterPro" id="IPR036291">
    <property type="entry name" value="NAD(P)-bd_dom_sf"/>
</dbReference>
<dbReference type="InterPro" id="IPR006176">
    <property type="entry name" value="3-OHacyl-CoA_DH_NAD-bd"/>
</dbReference>
<evidence type="ECO:0000313" key="6">
    <source>
        <dbReference type="Proteomes" id="UP001165679"/>
    </source>
</evidence>
<feature type="domain" description="3-hydroxyacyl-CoA dehydrogenase C-terminal" evidence="3">
    <location>
        <begin position="185"/>
        <end position="271"/>
    </location>
</feature>
<dbReference type="RefSeq" id="WP_264712621.1">
    <property type="nucleotide sequence ID" value="NZ_JAPDNT010000002.1"/>
</dbReference>
<name>A0AA42CEU7_9PROT</name>
<evidence type="ECO:0000313" key="5">
    <source>
        <dbReference type="EMBL" id="MCW3474001.1"/>
    </source>
</evidence>
<protein>
    <submittedName>
        <fullName evidence="5">3-hydroxyacyl-CoA dehydrogenase</fullName>
        <ecNumber evidence="5">1.1.1.35</ecNumber>
    </submittedName>
</protein>
<sequence length="309" mass="33382">MDRIGIVGAGFIGRAWAIVFARAGFPVAIWDKDPAATAAARGYIAERLPELRDAGLLADAPEAVLARITPVDTLAQALEGAAHVQENGPERLDAKTALFAEMDEIAPKSAVLASSTSGIPASAFTEPLRGRARCLVAHPVNPPYLVPVVELCPASWTSAETVARTRALMQRAGQVPATVKREVAGFVLNRLQVALVSEAFRLVADGVITVEDVDATVKHGLGLRWSFMGPFETIDLNAPGGLSDYCDRYGGLYAEVQREMTPCDLTPELVDDVDRARRDILPMEDHAARLEWRDRRLMALLAHKATQPD</sequence>
<dbReference type="GO" id="GO:0003857">
    <property type="term" value="F:(3S)-3-hydroxyacyl-CoA dehydrogenase (NAD+) activity"/>
    <property type="evidence" value="ECO:0007669"/>
    <property type="project" value="UniProtKB-EC"/>
</dbReference>
<comment type="caution">
    <text evidence="5">The sequence shown here is derived from an EMBL/GenBank/DDBJ whole genome shotgun (WGS) entry which is preliminary data.</text>
</comment>
<keyword evidence="6" id="KW-1185">Reference proteome</keyword>
<dbReference type="EC" id="1.1.1.35" evidence="5"/>
<gene>
    <name evidence="5" type="ORF">OL599_05370</name>
</gene>
<feature type="domain" description="3-hydroxyacyl-CoA dehydrogenase NAD binding" evidence="4">
    <location>
        <begin position="4"/>
        <end position="180"/>
    </location>
</feature>
<dbReference type="PROSITE" id="PS00067">
    <property type="entry name" value="3HCDH"/>
    <property type="match status" value="1"/>
</dbReference>
<organism evidence="5 6">
    <name type="scientific">Limobrevibacterium gyesilva</name>
    <dbReference type="NCBI Taxonomy" id="2991712"/>
    <lineage>
        <taxon>Bacteria</taxon>
        <taxon>Pseudomonadati</taxon>
        <taxon>Pseudomonadota</taxon>
        <taxon>Alphaproteobacteria</taxon>
        <taxon>Acetobacterales</taxon>
        <taxon>Acetobacteraceae</taxon>
        <taxon>Limobrevibacterium</taxon>
    </lineage>
</organism>
<dbReference type="PANTHER" id="PTHR48075">
    <property type="entry name" value="3-HYDROXYACYL-COA DEHYDROGENASE FAMILY PROTEIN"/>
    <property type="match status" value="1"/>
</dbReference>
<dbReference type="Gene3D" id="3.40.50.720">
    <property type="entry name" value="NAD(P)-binding Rossmann-like Domain"/>
    <property type="match status" value="1"/>
</dbReference>
<dbReference type="GO" id="GO:0006631">
    <property type="term" value="P:fatty acid metabolic process"/>
    <property type="evidence" value="ECO:0007669"/>
    <property type="project" value="InterPro"/>
</dbReference>
<dbReference type="Gene3D" id="1.10.1040.10">
    <property type="entry name" value="N-(1-d-carboxylethyl)-l-norvaline Dehydrogenase, domain 2"/>
    <property type="match status" value="1"/>
</dbReference>
<dbReference type="Proteomes" id="UP001165679">
    <property type="component" value="Unassembled WGS sequence"/>
</dbReference>
<dbReference type="InterPro" id="IPR013328">
    <property type="entry name" value="6PGD_dom2"/>
</dbReference>
<dbReference type="Pfam" id="PF02737">
    <property type="entry name" value="3HCDH_N"/>
    <property type="match status" value="1"/>
</dbReference>
<reference evidence="5" key="2">
    <citation type="submission" date="2022-10" db="EMBL/GenBank/DDBJ databases">
        <authorList>
            <person name="Trinh H.N."/>
        </authorList>
    </citation>
    <scope>NUCLEOTIDE SEQUENCE</scope>
    <source>
        <strain evidence="5">RN2-1</strain>
    </source>
</reference>
<reference evidence="5" key="1">
    <citation type="submission" date="2022-09" db="EMBL/GenBank/DDBJ databases">
        <title>Rhodovastum sp. nov. RN2-1 isolated from soil in Seongnam, South Korea.</title>
        <authorList>
            <person name="Le N.T."/>
        </authorList>
    </citation>
    <scope>NUCLEOTIDE SEQUENCE</scope>
    <source>
        <strain evidence="5">RN2-1</strain>
    </source>
</reference>
<dbReference type="AlphaFoldDB" id="A0AA42CEU7"/>
<evidence type="ECO:0000259" key="4">
    <source>
        <dbReference type="Pfam" id="PF02737"/>
    </source>
</evidence>
<dbReference type="NCBIfam" id="NF004783">
    <property type="entry name" value="PRK06129.1"/>
    <property type="match status" value="1"/>
</dbReference>
<dbReference type="SUPFAM" id="SSF48179">
    <property type="entry name" value="6-phosphogluconate dehydrogenase C-terminal domain-like"/>
    <property type="match status" value="1"/>
</dbReference>
<evidence type="ECO:0000259" key="3">
    <source>
        <dbReference type="Pfam" id="PF00725"/>
    </source>
</evidence>
<dbReference type="InterPro" id="IPR006180">
    <property type="entry name" value="3-OHacyl-CoA_DH_CS"/>
</dbReference>
<keyword evidence="2 5" id="KW-0560">Oxidoreductase</keyword>